<evidence type="ECO:0000259" key="6">
    <source>
        <dbReference type="Pfam" id="PF00703"/>
    </source>
</evidence>
<dbReference type="SUPFAM" id="SSF49785">
    <property type="entry name" value="Galactose-binding domain-like"/>
    <property type="match status" value="1"/>
</dbReference>
<reference evidence="9" key="1">
    <citation type="submission" date="2019-02" db="EMBL/GenBank/DDBJ databases">
        <title>Complete genome sequence of Rhodoferax sp. Gr-4.</title>
        <authorList>
            <person name="Jin L."/>
        </authorList>
    </citation>
    <scope>NUCLEOTIDE SEQUENCE [LARGE SCALE GENOMIC DNA]</scope>
    <source>
        <strain evidence="9">Gr-4</strain>
    </source>
</reference>
<dbReference type="Proteomes" id="UP000317365">
    <property type="component" value="Chromosome"/>
</dbReference>
<dbReference type="EC" id="3.2.1.25" evidence="3"/>
<proteinExistence type="inferred from homology"/>
<protein>
    <recommendedName>
        <fullName evidence="3">beta-mannosidase</fullName>
        <ecNumber evidence="3">3.2.1.25</ecNumber>
    </recommendedName>
</protein>
<evidence type="ECO:0000313" key="9">
    <source>
        <dbReference type="Proteomes" id="UP000317365"/>
    </source>
</evidence>
<evidence type="ECO:0000256" key="1">
    <source>
        <dbReference type="ARBA" id="ARBA00000829"/>
    </source>
</evidence>
<dbReference type="SUPFAM" id="SSF49303">
    <property type="entry name" value="beta-Galactosidase/glucuronidase domain"/>
    <property type="match status" value="1"/>
</dbReference>
<dbReference type="InterPro" id="IPR050887">
    <property type="entry name" value="Beta-mannosidase_GH2"/>
</dbReference>
<keyword evidence="9" id="KW-1185">Reference proteome</keyword>
<dbReference type="Pfam" id="PF00703">
    <property type="entry name" value="Glyco_hydro_2"/>
    <property type="match status" value="1"/>
</dbReference>
<dbReference type="Gene3D" id="2.60.120.260">
    <property type="entry name" value="Galactose-binding domain-like"/>
    <property type="match status" value="1"/>
</dbReference>
<dbReference type="EMBL" id="CP036282">
    <property type="protein sequence ID" value="QDL55817.1"/>
    <property type="molecule type" value="Genomic_DNA"/>
</dbReference>
<keyword evidence="4 8" id="KW-0378">Hydrolase</keyword>
<accession>A0A515ET13</accession>
<dbReference type="InterPro" id="IPR054593">
    <property type="entry name" value="Beta-mannosidase-like_N2"/>
</dbReference>
<evidence type="ECO:0000256" key="5">
    <source>
        <dbReference type="ARBA" id="ARBA00023295"/>
    </source>
</evidence>
<dbReference type="PANTHER" id="PTHR43730">
    <property type="entry name" value="BETA-MANNOSIDASE"/>
    <property type="match status" value="1"/>
</dbReference>
<name>A0A515ET13_9BURK</name>
<evidence type="ECO:0000259" key="7">
    <source>
        <dbReference type="Pfam" id="PF22666"/>
    </source>
</evidence>
<feature type="domain" description="Beta-mannosidase-like galactose-binding" evidence="7">
    <location>
        <begin position="73"/>
        <end position="194"/>
    </location>
</feature>
<evidence type="ECO:0000313" key="8">
    <source>
        <dbReference type="EMBL" id="QDL55817.1"/>
    </source>
</evidence>
<dbReference type="Pfam" id="PF22666">
    <property type="entry name" value="Glyco_hydro_2_N2"/>
    <property type="match status" value="1"/>
</dbReference>
<reference evidence="9" key="2">
    <citation type="journal article" date="2020" name="Int. J. Syst. Evol. Microbiol.">
        <title>Genomic insights into a novel species Rhodoferax aquaticus sp. nov., isolated from freshwater.</title>
        <authorList>
            <person name="Li T."/>
            <person name="Zhuo Y."/>
            <person name="Jin C.Z."/>
            <person name="Wu X."/>
            <person name="Ko S.R."/>
            <person name="Jin F.J."/>
            <person name="Ahn C.Y."/>
            <person name="Oh H.M."/>
            <person name="Lee H.G."/>
            <person name="Jin L."/>
        </authorList>
    </citation>
    <scope>NUCLEOTIDE SEQUENCE [LARGE SCALE GENOMIC DNA]</scope>
    <source>
        <strain evidence="9">Gr-4</strain>
    </source>
</reference>
<dbReference type="GO" id="GO:0004567">
    <property type="term" value="F:beta-mannosidase activity"/>
    <property type="evidence" value="ECO:0007669"/>
    <property type="project" value="UniProtKB-EC"/>
</dbReference>
<dbReference type="RefSeq" id="WP_142812969.1">
    <property type="nucleotide sequence ID" value="NZ_CP036282.1"/>
</dbReference>
<dbReference type="SUPFAM" id="SSF51445">
    <property type="entry name" value="(Trans)glycosidases"/>
    <property type="match status" value="1"/>
</dbReference>
<dbReference type="Gene3D" id="2.60.40.10">
    <property type="entry name" value="Immunoglobulins"/>
    <property type="match status" value="1"/>
</dbReference>
<comment type="catalytic activity">
    <reaction evidence="1">
        <text>Hydrolysis of terminal, non-reducing beta-D-mannose residues in beta-D-mannosides.</text>
        <dbReference type="EC" id="3.2.1.25"/>
    </reaction>
</comment>
<gene>
    <name evidence="8" type="ORF">EXZ61_17480</name>
</gene>
<sequence length="854" mass="93287">MQGWPNAQGKKSSRLPLSTLPQAWAICQQAVGQTADDVPHGSAWHTIDHATTVAHALQMAGQWTLDGPALDLDASIWWFQVRFDAPACPANTLRQLHFGGLATLCRVWLNDVEILASDNMFLAHQVDVTHLLVPQANVLRLRFDTLTPHLQTKRPRPRWRTPMVAHQQLRWLRTSLLGRTPGWTPPAAPVGPWRPIWLEDMGPSAHLVRSTLAAHLDGAHGTLAIDCWFSDTLPAQTSVTAHIHGPSGSTTVALQAAADGHYQVQCHIPGVAPWWPHTHGEPALYTVRVTVADATGAAMAYELGKTGFRTITKAHGDDRFALCVNGTPVFCRGACWMPLDVVSLAASEDAYRQALLQVKAAGMNMLRLAGSTMYETPTFFALCDALGIMVWQDLMFSNMDYPAEDAAFAHSVCTEVHQQLTALQAHPSVAVVCGNSEVEQQAAMWGADKSQWAPPLFHHSLREIAQSLLPHTVYWPSSAHGGAFPHQVKRGTTSYYGVGAYKRPLDDALTSQVAFATECLAFANIPPSSTLRRAPCGEAPQVHAPAWKARVYRDQSVGWDFDDVRDYYLDQLLGLRPEALRAVDPARYLTLGRAVAAEVMGRTMAAWRTAPSACGGALVWFLRDLWASAGCGLVDDQGVPKSVFHALARVQQPLLATLGAQGLNGLALHLINETSSDLETQAELTLYQHGEFRVAQHVRKLAVPARSTQEWDVSDWLDSFVDLAYSHRFGPAAFDLAVVQWRDAAGHVIGQALHFEPQQLIAFNGNPGLSAWATAAPDGCIVVQLSTRAVSYGVHFESYGWQADDEFFHMPPGSQRSIRFSPTLPGHSHWHASAIALNGRQSCPIPLQTPSVAP</sequence>
<dbReference type="Gene3D" id="3.20.20.80">
    <property type="entry name" value="Glycosidases"/>
    <property type="match status" value="1"/>
</dbReference>
<evidence type="ECO:0000256" key="3">
    <source>
        <dbReference type="ARBA" id="ARBA00012754"/>
    </source>
</evidence>
<dbReference type="AlphaFoldDB" id="A0A515ET13"/>
<evidence type="ECO:0000256" key="4">
    <source>
        <dbReference type="ARBA" id="ARBA00022801"/>
    </source>
</evidence>
<dbReference type="KEGG" id="rhg:EXZ61_17480"/>
<dbReference type="InterPro" id="IPR013783">
    <property type="entry name" value="Ig-like_fold"/>
</dbReference>
<evidence type="ECO:0000256" key="2">
    <source>
        <dbReference type="ARBA" id="ARBA00007401"/>
    </source>
</evidence>
<dbReference type="GO" id="GO:0005975">
    <property type="term" value="P:carbohydrate metabolic process"/>
    <property type="evidence" value="ECO:0007669"/>
    <property type="project" value="InterPro"/>
</dbReference>
<keyword evidence="5" id="KW-0326">Glycosidase</keyword>
<comment type="similarity">
    <text evidence="2">Belongs to the glycosyl hydrolase 2 family.</text>
</comment>
<dbReference type="InterPro" id="IPR006102">
    <property type="entry name" value="Ig-like_GH2"/>
</dbReference>
<organism evidence="8 9">
    <name type="scientific">Rhodoferax aquaticus</name>
    <dbReference type="NCBI Taxonomy" id="2527691"/>
    <lineage>
        <taxon>Bacteria</taxon>
        <taxon>Pseudomonadati</taxon>
        <taxon>Pseudomonadota</taxon>
        <taxon>Betaproteobacteria</taxon>
        <taxon>Burkholderiales</taxon>
        <taxon>Comamonadaceae</taxon>
        <taxon>Rhodoferax</taxon>
    </lineage>
</organism>
<dbReference type="PANTHER" id="PTHR43730:SF1">
    <property type="entry name" value="BETA-MANNOSIDASE"/>
    <property type="match status" value="1"/>
</dbReference>
<dbReference type="InterPro" id="IPR036156">
    <property type="entry name" value="Beta-gal/glucu_dom_sf"/>
</dbReference>
<dbReference type="GO" id="GO:0006516">
    <property type="term" value="P:glycoprotein catabolic process"/>
    <property type="evidence" value="ECO:0007669"/>
    <property type="project" value="TreeGrafter"/>
</dbReference>
<feature type="domain" description="Glycoside hydrolase family 2 immunoglobulin-like beta-sandwich" evidence="6">
    <location>
        <begin position="214"/>
        <end position="309"/>
    </location>
</feature>
<dbReference type="InterPro" id="IPR008979">
    <property type="entry name" value="Galactose-bd-like_sf"/>
</dbReference>
<dbReference type="InterPro" id="IPR017853">
    <property type="entry name" value="GH"/>
</dbReference>